<reference evidence="1 2" key="1">
    <citation type="submission" date="2024-04" db="EMBL/GenBank/DDBJ databases">
        <authorList>
            <person name="Rising A."/>
            <person name="Reimegard J."/>
            <person name="Sonavane S."/>
            <person name="Akerstrom W."/>
            <person name="Nylinder S."/>
            <person name="Hedman E."/>
            <person name="Kallberg Y."/>
        </authorList>
    </citation>
    <scope>NUCLEOTIDE SEQUENCE [LARGE SCALE GENOMIC DNA]</scope>
</reference>
<organism evidence="1 2">
    <name type="scientific">Larinioides sclopetarius</name>
    <dbReference type="NCBI Taxonomy" id="280406"/>
    <lineage>
        <taxon>Eukaryota</taxon>
        <taxon>Metazoa</taxon>
        <taxon>Ecdysozoa</taxon>
        <taxon>Arthropoda</taxon>
        <taxon>Chelicerata</taxon>
        <taxon>Arachnida</taxon>
        <taxon>Araneae</taxon>
        <taxon>Araneomorphae</taxon>
        <taxon>Entelegynae</taxon>
        <taxon>Araneoidea</taxon>
        <taxon>Araneidae</taxon>
        <taxon>Larinioides</taxon>
    </lineage>
</organism>
<gene>
    <name evidence="1" type="ORF">LARSCL_LOCUS18015</name>
</gene>
<keyword evidence="2" id="KW-1185">Reference proteome</keyword>
<dbReference type="AlphaFoldDB" id="A0AAV2BB50"/>
<sequence>MYEDSGKWCCGIAFLNAVWRIFVGPEDRKNFAFISCLHLNSHRIKFAFVGRRNLFGNFKSDISTSECKI</sequence>
<name>A0AAV2BB50_9ARAC</name>
<dbReference type="EMBL" id="CAXIEN010000320">
    <property type="protein sequence ID" value="CAL1293105.1"/>
    <property type="molecule type" value="Genomic_DNA"/>
</dbReference>
<proteinExistence type="predicted"/>
<dbReference type="Proteomes" id="UP001497382">
    <property type="component" value="Unassembled WGS sequence"/>
</dbReference>
<accession>A0AAV2BB50</accession>
<protein>
    <submittedName>
        <fullName evidence="1">Uncharacterized protein</fullName>
    </submittedName>
</protein>
<evidence type="ECO:0000313" key="1">
    <source>
        <dbReference type="EMBL" id="CAL1293105.1"/>
    </source>
</evidence>
<comment type="caution">
    <text evidence="1">The sequence shown here is derived from an EMBL/GenBank/DDBJ whole genome shotgun (WGS) entry which is preliminary data.</text>
</comment>
<evidence type="ECO:0000313" key="2">
    <source>
        <dbReference type="Proteomes" id="UP001497382"/>
    </source>
</evidence>